<evidence type="ECO:0000256" key="1">
    <source>
        <dbReference type="SAM" id="Coils"/>
    </source>
</evidence>
<keyword evidence="1" id="KW-0175">Coiled coil</keyword>
<proteinExistence type="predicted"/>
<gene>
    <name evidence="3" type="ORF">PMEA_00014882</name>
</gene>
<evidence type="ECO:0000313" key="4">
    <source>
        <dbReference type="Proteomes" id="UP001159428"/>
    </source>
</evidence>
<comment type="caution">
    <text evidence="3">The sequence shown here is derived from an EMBL/GenBank/DDBJ whole genome shotgun (WGS) entry which is preliminary data.</text>
</comment>
<dbReference type="Proteomes" id="UP001159428">
    <property type="component" value="Unassembled WGS sequence"/>
</dbReference>
<feature type="coiled-coil region" evidence="1">
    <location>
        <begin position="72"/>
        <end position="121"/>
    </location>
</feature>
<feature type="region of interest" description="Disordered" evidence="2">
    <location>
        <begin position="716"/>
        <end position="735"/>
    </location>
</feature>
<feature type="non-terminal residue" evidence="3">
    <location>
        <position position="1"/>
    </location>
</feature>
<accession>A0AAU9X106</accession>
<organism evidence="3 4">
    <name type="scientific">Pocillopora meandrina</name>
    <dbReference type="NCBI Taxonomy" id="46732"/>
    <lineage>
        <taxon>Eukaryota</taxon>
        <taxon>Metazoa</taxon>
        <taxon>Cnidaria</taxon>
        <taxon>Anthozoa</taxon>
        <taxon>Hexacorallia</taxon>
        <taxon>Scleractinia</taxon>
        <taxon>Astrocoeniina</taxon>
        <taxon>Pocilloporidae</taxon>
        <taxon>Pocillopora</taxon>
    </lineage>
</organism>
<name>A0AAU9X106_9CNID</name>
<dbReference type="AlphaFoldDB" id="A0AAU9X106"/>
<keyword evidence="4" id="KW-1185">Reference proteome</keyword>
<reference evidence="3 4" key="1">
    <citation type="submission" date="2022-05" db="EMBL/GenBank/DDBJ databases">
        <authorList>
            <consortium name="Genoscope - CEA"/>
            <person name="William W."/>
        </authorList>
    </citation>
    <scope>NUCLEOTIDE SEQUENCE [LARGE SCALE GENOMIC DNA]</scope>
</reference>
<dbReference type="EMBL" id="CALNXJ010000026">
    <property type="protein sequence ID" value="CAH3131899.1"/>
    <property type="molecule type" value="Genomic_DNA"/>
</dbReference>
<evidence type="ECO:0000313" key="3">
    <source>
        <dbReference type="EMBL" id="CAH3131899.1"/>
    </source>
</evidence>
<evidence type="ECO:0000256" key="2">
    <source>
        <dbReference type="SAM" id="MobiDB-lite"/>
    </source>
</evidence>
<protein>
    <submittedName>
        <fullName evidence="3">Uncharacterized protein</fullName>
    </submittedName>
</protein>
<sequence>QKVQELGIKPDNAVKLLNKVVTASTECERANEAAEDILKLRDGEKLKVIDEKITAIDKILSRRESLISERKKADLIAEKSSLEDRKEGIQKDLQQSDPQSLRRLQQRKQRLAKTLIDENRVKRRKLGAGAKKSLDTEDEEFIARSIEETSTAHGRRHDTVLYSHHPVKKCHFLSLANYNLYRRGKKLIKSATTVLNRSRPKNINSRAAKAHCGKSLFCSKKPPKTETELGLATHHQRAHIRNCKFDMFKEENRARSLMISFDDKAYIRPGSDVGARNVKKGVIYDVSDPSKQKALPQHDFTEAKVHQTPSSFRFLRGKVATIDGEQKFIHEDDQTIVTVLPKSYVGSSGSVWASDQLKIKWEVPQVFEQSPISPPNDVMCVTSDINCQFKEYEMKKLKWLKNQLSEAVSIFHEEKETLIHHEVASIINDIQEVNDDIDKTSSTLSANTIWEHQEKAVNLCDTAIAFINSLKLPPLCDHILQATDAGPGVGVTNIEVKYRDIEMSRINSWTHVNRIHRAPHDSGQNEAERSNTAIGEALVDGRALHWEYFHPTDLISEEELKTLTVEEMKELEAEVVERNAWRVAQDVVSRIDGQNYFKKLDDLIESCMITGEMFHEYCENESVGPTPRPVPDINKLPKYHYLPVAEIPITNTDDGKRREVDDYHPRARLKQAHKKNEINIKDSASVQTFSNRYIVEESLVRKYLAHLNHLEMMSGKRKMEKKNKNLKENTMSYEE</sequence>